<dbReference type="RefSeq" id="XP_001745591.1">
    <property type="nucleotide sequence ID" value="XM_001745539.1"/>
</dbReference>
<dbReference type="AlphaFoldDB" id="A9UZ30"/>
<evidence type="ECO:0000313" key="3">
    <source>
        <dbReference type="Proteomes" id="UP000001357"/>
    </source>
</evidence>
<proteinExistence type="predicted"/>
<evidence type="ECO:0000313" key="2">
    <source>
        <dbReference type="EMBL" id="EDQ89562.1"/>
    </source>
</evidence>
<keyword evidence="1" id="KW-0472">Membrane</keyword>
<name>A9UZ30_MONBE</name>
<feature type="transmembrane region" description="Helical" evidence="1">
    <location>
        <begin position="28"/>
        <end position="49"/>
    </location>
</feature>
<dbReference type="InParanoid" id="A9UZ30"/>
<protein>
    <submittedName>
        <fullName evidence="2">Uncharacterized protein</fullName>
    </submittedName>
</protein>
<feature type="transmembrane region" description="Helical" evidence="1">
    <location>
        <begin position="69"/>
        <end position="92"/>
    </location>
</feature>
<reference evidence="2 3" key="1">
    <citation type="journal article" date="2008" name="Nature">
        <title>The genome of the choanoflagellate Monosiga brevicollis and the origin of metazoans.</title>
        <authorList>
            <consortium name="JGI Sequencing"/>
            <person name="King N."/>
            <person name="Westbrook M.J."/>
            <person name="Young S.L."/>
            <person name="Kuo A."/>
            <person name="Abedin M."/>
            <person name="Chapman J."/>
            <person name="Fairclough S."/>
            <person name="Hellsten U."/>
            <person name="Isogai Y."/>
            <person name="Letunic I."/>
            <person name="Marr M."/>
            <person name="Pincus D."/>
            <person name="Putnam N."/>
            <person name="Rokas A."/>
            <person name="Wright K.J."/>
            <person name="Zuzow R."/>
            <person name="Dirks W."/>
            <person name="Good M."/>
            <person name="Goodstein D."/>
            <person name="Lemons D."/>
            <person name="Li W."/>
            <person name="Lyons J.B."/>
            <person name="Morris A."/>
            <person name="Nichols S."/>
            <person name="Richter D.J."/>
            <person name="Salamov A."/>
            <person name="Bork P."/>
            <person name="Lim W.A."/>
            <person name="Manning G."/>
            <person name="Miller W.T."/>
            <person name="McGinnis W."/>
            <person name="Shapiro H."/>
            <person name="Tjian R."/>
            <person name="Grigoriev I.V."/>
            <person name="Rokhsar D."/>
        </authorList>
    </citation>
    <scope>NUCLEOTIDE SEQUENCE [LARGE SCALE GENOMIC DNA]</scope>
    <source>
        <strain evidence="3">MX1 / ATCC 50154</strain>
    </source>
</reference>
<dbReference type="Proteomes" id="UP000001357">
    <property type="component" value="Unassembled WGS sequence"/>
</dbReference>
<evidence type="ECO:0000256" key="1">
    <source>
        <dbReference type="SAM" id="Phobius"/>
    </source>
</evidence>
<dbReference type="EMBL" id="CH991550">
    <property type="protein sequence ID" value="EDQ89562.1"/>
    <property type="molecule type" value="Genomic_DNA"/>
</dbReference>
<organism evidence="2 3">
    <name type="scientific">Monosiga brevicollis</name>
    <name type="common">Choanoflagellate</name>
    <dbReference type="NCBI Taxonomy" id="81824"/>
    <lineage>
        <taxon>Eukaryota</taxon>
        <taxon>Choanoflagellata</taxon>
        <taxon>Craspedida</taxon>
        <taxon>Salpingoecidae</taxon>
        <taxon>Monosiga</taxon>
    </lineage>
</organism>
<dbReference type="KEGG" id="mbr:MONBRDRAFT_8111"/>
<sequence length="132" mass="14444">MARHAGAAGEASAKDEPRRPLIKLPRRWSACQWMGLLILLTGLGLILYSTNLGCGQPSDDASGDCDESYGWKVFDLGCVLIVLFCCMPCFALTEPEAFYDAFPLMKEPIQKRFGVVQSPEPGSGEQQIELMA</sequence>
<dbReference type="GeneID" id="5890816"/>
<keyword evidence="1" id="KW-0812">Transmembrane</keyword>
<accession>A9UZ30</accession>
<keyword evidence="1" id="KW-1133">Transmembrane helix</keyword>
<keyword evidence="3" id="KW-1185">Reference proteome</keyword>
<gene>
    <name evidence="2" type="ORF">MONBRDRAFT_8111</name>
</gene>